<dbReference type="AlphaFoldDB" id="A0A6L2KCD7"/>
<keyword evidence="4" id="KW-0255">Endonuclease</keyword>
<keyword evidence="1" id="KW-0808">Transferase</keyword>
<dbReference type="InterPro" id="IPR043502">
    <property type="entry name" value="DNA/RNA_pol_sf"/>
</dbReference>
<organism evidence="8">
    <name type="scientific">Tanacetum cinerariifolium</name>
    <name type="common">Dalmatian daisy</name>
    <name type="synonym">Chrysanthemum cinerariifolium</name>
    <dbReference type="NCBI Taxonomy" id="118510"/>
    <lineage>
        <taxon>Eukaryota</taxon>
        <taxon>Viridiplantae</taxon>
        <taxon>Streptophyta</taxon>
        <taxon>Embryophyta</taxon>
        <taxon>Tracheophyta</taxon>
        <taxon>Spermatophyta</taxon>
        <taxon>Magnoliopsida</taxon>
        <taxon>eudicotyledons</taxon>
        <taxon>Gunneridae</taxon>
        <taxon>Pentapetalae</taxon>
        <taxon>asterids</taxon>
        <taxon>campanulids</taxon>
        <taxon>Asterales</taxon>
        <taxon>Asteraceae</taxon>
        <taxon>Asteroideae</taxon>
        <taxon>Anthemideae</taxon>
        <taxon>Anthemidinae</taxon>
        <taxon>Tanacetum</taxon>
    </lineage>
</organism>
<dbReference type="InterPro" id="IPR041373">
    <property type="entry name" value="RT_RNaseH"/>
</dbReference>
<evidence type="ECO:0000256" key="1">
    <source>
        <dbReference type="ARBA" id="ARBA00022679"/>
    </source>
</evidence>
<evidence type="ECO:0000256" key="6">
    <source>
        <dbReference type="ARBA" id="ARBA00022918"/>
    </source>
</evidence>
<feature type="domain" description="Reverse transcriptase RNase H-like" evidence="7">
    <location>
        <begin position="38"/>
        <end position="141"/>
    </location>
</feature>
<evidence type="ECO:0000259" key="7">
    <source>
        <dbReference type="Pfam" id="PF17917"/>
    </source>
</evidence>
<protein>
    <submittedName>
        <fullName evidence="8">Reverse transcriptase domain-containing protein</fullName>
    </submittedName>
</protein>
<name>A0A6L2KCD7_TANCI</name>
<dbReference type="CDD" id="cd09274">
    <property type="entry name" value="RNase_HI_RT_Ty3"/>
    <property type="match status" value="1"/>
</dbReference>
<keyword evidence="6 8" id="KW-0695">RNA-directed DNA polymerase</keyword>
<dbReference type="InterPro" id="IPR043128">
    <property type="entry name" value="Rev_trsase/Diguanyl_cyclase"/>
</dbReference>
<keyword evidence="3" id="KW-0540">Nuclease</keyword>
<dbReference type="Gene3D" id="3.30.70.270">
    <property type="match status" value="1"/>
</dbReference>
<sequence>MTRLLKKDTPFIFSKECVEAFQTLKRKLTGAPILIAPDWDMPFELMYDTSNFAIGAVLGQHQDKHFRSIHYASNTMTEAESNYTTTENEMLAVVYAFKKFWSYLIMNKIIVYTDHSVLKYLFRKKDSNVRLLHWVLLLQEFTFKVIDTKGAENLAADHLSRLENQHQNVLNPKEINESFPLKTLNLVSTHGNSSTSWFADFTNYHAGNFVVKGMSSQQKSKFFKDVKHYFWDDPYLFKNCVDQVIERCVSGQEAIEILKACHYGPIGGHHGLNYTAKKTHAKGFCPPVFISSASLGNHVSKSNRTNVYLLAYLINGLRFT</sequence>
<dbReference type="SUPFAM" id="SSF56672">
    <property type="entry name" value="DNA/RNA polymerases"/>
    <property type="match status" value="1"/>
</dbReference>
<accession>A0A6L2KCD7</accession>
<gene>
    <name evidence="8" type="ORF">Tci_017703</name>
</gene>
<evidence type="ECO:0000256" key="2">
    <source>
        <dbReference type="ARBA" id="ARBA00022695"/>
    </source>
</evidence>
<reference evidence="8" key="1">
    <citation type="journal article" date="2019" name="Sci. Rep.">
        <title>Draft genome of Tanacetum cinerariifolium, the natural source of mosquito coil.</title>
        <authorList>
            <person name="Yamashiro T."/>
            <person name="Shiraishi A."/>
            <person name="Satake H."/>
            <person name="Nakayama K."/>
        </authorList>
    </citation>
    <scope>NUCLEOTIDE SEQUENCE</scope>
</reference>
<dbReference type="Pfam" id="PF17917">
    <property type="entry name" value="RT_RNaseH"/>
    <property type="match status" value="1"/>
</dbReference>
<evidence type="ECO:0000256" key="3">
    <source>
        <dbReference type="ARBA" id="ARBA00022722"/>
    </source>
</evidence>
<dbReference type="GO" id="GO:0004519">
    <property type="term" value="F:endonuclease activity"/>
    <property type="evidence" value="ECO:0007669"/>
    <property type="project" value="UniProtKB-KW"/>
</dbReference>
<dbReference type="FunFam" id="3.10.20.370:FF:000001">
    <property type="entry name" value="Retrovirus-related Pol polyprotein from transposon 17.6-like protein"/>
    <property type="match status" value="1"/>
</dbReference>
<dbReference type="PANTHER" id="PTHR34072:SF44">
    <property type="entry name" value="RNA-DIRECTED DNA POLYMERASE"/>
    <property type="match status" value="1"/>
</dbReference>
<evidence type="ECO:0000313" key="8">
    <source>
        <dbReference type="EMBL" id="GEU45725.1"/>
    </source>
</evidence>
<evidence type="ECO:0000256" key="5">
    <source>
        <dbReference type="ARBA" id="ARBA00022801"/>
    </source>
</evidence>
<dbReference type="EMBL" id="BKCJ010002025">
    <property type="protein sequence ID" value="GEU45725.1"/>
    <property type="molecule type" value="Genomic_DNA"/>
</dbReference>
<dbReference type="GO" id="GO:0003964">
    <property type="term" value="F:RNA-directed DNA polymerase activity"/>
    <property type="evidence" value="ECO:0007669"/>
    <property type="project" value="UniProtKB-KW"/>
</dbReference>
<dbReference type="GO" id="GO:0016787">
    <property type="term" value="F:hydrolase activity"/>
    <property type="evidence" value="ECO:0007669"/>
    <property type="project" value="UniProtKB-KW"/>
</dbReference>
<dbReference type="Gene3D" id="3.10.20.370">
    <property type="match status" value="1"/>
</dbReference>
<proteinExistence type="predicted"/>
<keyword evidence="2" id="KW-0548">Nucleotidyltransferase</keyword>
<evidence type="ECO:0000256" key="4">
    <source>
        <dbReference type="ARBA" id="ARBA00022759"/>
    </source>
</evidence>
<dbReference type="PANTHER" id="PTHR34072">
    <property type="entry name" value="ENZYMATIC POLYPROTEIN-RELATED"/>
    <property type="match status" value="1"/>
</dbReference>
<comment type="caution">
    <text evidence="8">The sequence shown here is derived from an EMBL/GenBank/DDBJ whole genome shotgun (WGS) entry which is preliminary data.</text>
</comment>
<keyword evidence="5" id="KW-0378">Hydrolase</keyword>